<dbReference type="EC" id="2.1.1.37" evidence="2"/>
<feature type="domain" description="PHD-type" evidence="14">
    <location>
        <begin position="771"/>
        <end position="910"/>
    </location>
</feature>
<dbReference type="Gene3D" id="2.30.30.140">
    <property type="match status" value="2"/>
</dbReference>
<dbReference type="InterPro" id="IPR011011">
    <property type="entry name" value="Znf_FYVE_PHD"/>
</dbReference>
<keyword evidence="6 11" id="KW-0949">S-adenosyl-L-methionine</keyword>
<dbReference type="Gene3D" id="3.30.40.10">
    <property type="entry name" value="Zinc/RING finger domain, C3HC4 (zinc finger)"/>
    <property type="match status" value="1"/>
</dbReference>
<dbReference type="InterPro" id="IPR018117">
    <property type="entry name" value="C5_DNA_meth_AS"/>
</dbReference>
<evidence type="ECO:0000256" key="9">
    <source>
        <dbReference type="ARBA" id="ARBA00022833"/>
    </source>
</evidence>
<sequence length="1210" mass="138471">MFARHPTHDRRIVVENSGFNFESESSNRLAEEEGWEVFERTNLPRKDELQRWAGNSVWSMVCAMELGLVSDVSRNNAPFHTVSDERSLVQTNATVSKPSLPLANDCIDAASKTTKSTRLRSSTKRKQKCKFPSRSKSKYSSIGKAVKKSSRKDRGDDSATANHSNTVDKFWRSRKAGLDRSKKRTNQESESSEHFLPDGARKQHHHRESIVDDNDNLANGSNHAANSLDMQIDVPQTRASDQQMSYENDVANFVSRDCNRTEESDLCVITTEILETNELDAFQISAPAFDEQKEQMLVDNDEDVVARRCSKEECNSEGTSSTNNSVEDNASMADRMETEDSSEQPSGSDIALERFDQVESTSFDDTDTLPLAKRISSESRASSEGERNNETTKPVKKAARNNELRNKGSRWGEEYHEVRRVTRGSIKISKDLFVGKLVWGCCSGWWPALIIDADHVGMLSEAGKSWVYWIGEARISLLSEKTQIEPFSYNLKSRLTQNSNEARMRVIDATMQMLRRLLGGTLTKPYFTWIENNLQCAIETLDEIKFYPYPDKIQQRLNGLREKNAKITKKYLLDQKRESQGKKLAEKAKDSLQRGNVDLTHLPLKEQNPGIITWAKIAGHNWWPAMIIDYRDCCMREPSFGCQWIMWYGDYQLSEVHHQLFMRFDKGMEKMRDYINNTKKHIYLFGVLQASKDYCSRLGFKTENWTVNDALKYFARKEDSKRSCAQRKEDSVKIYDKYSACIAKKLNELKNNANVDDGRTNDIKNSDDLRSAMNGNIAFESLCLKCLRVAEGKTEIHPFFEGSLCKSCSDHYKPCMFLFGNDAKCFHCTVCAASGMMIICDKEDCPRVYCTACMKHLLCPTTYEQVLQEDPWECFLCATNNKPRPSSDSIIKPRANWKDKIINMFRTNCKSNPQELMKHNWEKKKIRVLSLFDGLGTGLLVLLKLGLTVDTYYASEIDPDALMVTAAHFGDRIVHLGNVKDITKEKIQEIAPIDLLIGGSPCNDLSLANPMRLGLYDPKGTGILFFEYCRIKDLLKKVNNACHLFWLYENVASMPTEYRLEINRHLGQEPDTIDSADFSPQHRLRLYWHNLPIEIHSLSTQREQDVQDILTPHCQRYSLVKKIRTVTTKVNSLKQGKLALKPILMKDESDSLWITELEEIFGFPRHYTDVKNLSASKRQRLIGKSWSVQTLTAIFRSLCPFFECNTIETN</sequence>
<evidence type="ECO:0000256" key="5">
    <source>
        <dbReference type="ARBA" id="ARBA00022679"/>
    </source>
</evidence>
<feature type="domain" description="PWWP" evidence="13">
    <location>
        <begin position="609"/>
        <end position="667"/>
    </location>
</feature>
<evidence type="ECO:0000256" key="4">
    <source>
        <dbReference type="ARBA" id="ARBA00022603"/>
    </source>
</evidence>
<evidence type="ECO:0000259" key="14">
    <source>
        <dbReference type="PROSITE" id="PS51533"/>
    </source>
</evidence>
<gene>
    <name evidence="16" type="primary">LOC100648272</name>
</gene>
<dbReference type="InterPro" id="IPR000313">
    <property type="entry name" value="PWWP_dom"/>
</dbReference>
<keyword evidence="4 11" id="KW-0489">Methyltransferase</keyword>
<comment type="subcellular location">
    <subcellularLocation>
        <location evidence="1">Nucleus</location>
    </subcellularLocation>
</comment>
<comment type="similarity">
    <text evidence="11">Belongs to the class I-like SAM-binding methyltransferase superfamily. C5-methyltransferase family.</text>
</comment>
<feature type="region of interest" description="Disordered" evidence="12">
    <location>
        <begin position="362"/>
        <end position="404"/>
    </location>
</feature>
<dbReference type="AlphaFoldDB" id="A0A9B0E4B7"/>
<keyword evidence="5 11" id="KW-0808">Transferase</keyword>
<evidence type="ECO:0000256" key="10">
    <source>
        <dbReference type="ARBA" id="ARBA00023242"/>
    </source>
</evidence>
<dbReference type="Pfam" id="PF21255">
    <property type="entry name" value="DNMT3_ADD_GATA1-like"/>
    <property type="match status" value="1"/>
</dbReference>
<evidence type="ECO:0000256" key="7">
    <source>
        <dbReference type="ARBA" id="ARBA00022723"/>
    </source>
</evidence>
<dbReference type="KEGG" id="bter:100648272"/>
<dbReference type="PROSITE" id="PS50812">
    <property type="entry name" value="PWWP"/>
    <property type="match status" value="1"/>
</dbReference>
<dbReference type="InterPro" id="IPR013083">
    <property type="entry name" value="Znf_RING/FYVE/PHD"/>
</dbReference>
<dbReference type="GO" id="GO:0008270">
    <property type="term" value="F:zinc ion binding"/>
    <property type="evidence" value="ECO:0007669"/>
    <property type="project" value="UniProtKB-KW"/>
</dbReference>
<reference evidence="16" key="1">
    <citation type="journal article" date="2011" name="Proc. Natl. Acad. Sci. U.S.A.">
        <title>Genes involved in convergent evolution of eusociality in bees.</title>
        <authorList>
            <person name="Woodard S.H."/>
            <person name="Fischman B.J."/>
            <person name="Venkat A."/>
            <person name="Hudson M.E."/>
            <person name="Varala K."/>
            <person name="Cameron S.A."/>
            <person name="Clark A.G."/>
            <person name="Robinson G.E."/>
        </authorList>
    </citation>
    <scope>NUCLEOTIDE SEQUENCE</scope>
</reference>
<evidence type="ECO:0000256" key="11">
    <source>
        <dbReference type="PROSITE-ProRule" id="PRU01016"/>
    </source>
</evidence>
<feature type="region of interest" description="Disordered" evidence="12">
    <location>
        <begin position="309"/>
        <end position="349"/>
    </location>
</feature>
<keyword evidence="10" id="KW-0539">Nucleus</keyword>
<feature type="compositionally biased region" description="Basic and acidic residues" evidence="12">
    <location>
        <begin position="176"/>
        <end position="201"/>
    </location>
</feature>
<feature type="active site" evidence="11">
    <location>
        <position position="1002"/>
    </location>
</feature>
<evidence type="ECO:0000313" key="15">
    <source>
        <dbReference type="Proteomes" id="UP000835206"/>
    </source>
</evidence>
<dbReference type="OrthoDB" id="641149at2759"/>
<organism evidence="15 16">
    <name type="scientific">Bombus terrestris</name>
    <name type="common">Buff-tailed bumblebee</name>
    <name type="synonym">Apis terrestris</name>
    <dbReference type="NCBI Taxonomy" id="30195"/>
    <lineage>
        <taxon>Eukaryota</taxon>
        <taxon>Metazoa</taxon>
        <taxon>Ecdysozoa</taxon>
        <taxon>Arthropoda</taxon>
        <taxon>Hexapoda</taxon>
        <taxon>Insecta</taxon>
        <taxon>Pterygota</taxon>
        <taxon>Neoptera</taxon>
        <taxon>Endopterygota</taxon>
        <taxon>Hymenoptera</taxon>
        <taxon>Apocrita</taxon>
        <taxon>Aculeata</taxon>
        <taxon>Apoidea</taxon>
        <taxon>Anthophila</taxon>
        <taxon>Apidae</taxon>
        <taxon>Bombus</taxon>
        <taxon>Bombus</taxon>
    </lineage>
</organism>
<dbReference type="GO" id="GO:0032259">
    <property type="term" value="P:methylation"/>
    <property type="evidence" value="ECO:0007669"/>
    <property type="project" value="UniProtKB-KW"/>
</dbReference>
<evidence type="ECO:0000256" key="1">
    <source>
        <dbReference type="ARBA" id="ARBA00004123"/>
    </source>
</evidence>
<evidence type="ECO:0000256" key="2">
    <source>
        <dbReference type="ARBA" id="ARBA00011975"/>
    </source>
</evidence>
<reference evidence="16" key="3">
    <citation type="journal article" date="2016" name="Exp. Gerontol.">
        <title>Gene expression differences in relation to age and social environment in queen and worker bumble bees.</title>
        <authorList>
            <person name="Lockett G.A."/>
            <person name="Almond E.J."/>
            <person name="Huggins T.J."/>
            <person name="Parker J.D."/>
            <person name="Bourke A.F."/>
        </authorList>
    </citation>
    <scope>NUCLEOTIDE SEQUENCE</scope>
</reference>
<dbReference type="PANTHER" id="PTHR23068">
    <property type="entry name" value="DNA CYTOSINE-5- -METHYLTRANSFERASE 3-RELATED"/>
    <property type="match status" value="1"/>
</dbReference>
<dbReference type="RefSeq" id="NP_001340321.1">
    <property type="nucleotide sequence ID" value="NM_001353392.1"/>
</dbReference>
<dbReference type="Gene3D" id="3.40.50.150">
    <property type="entry name" value="Vaccinia Virus protein VP39"/>
    <property type="match status" value="1"/>
</dbReference>
<protein>
    <recommendedName>
        <fullName evidence="2">DNA (cytosine-5-)-methyltransferase</fullName>
        <ecNumber evidence="2">2.1.1.37</ecNumber>
    </recommendedName>
</protein>
<dbReference type="CDD" id="cd05835">
    <property type="entry name" value="PWWP_DNMT3"/>
    <property type="match status" value="2"/>
</dbReference>
<reference evidence="16" key="2">
    <citation type="journal article" date="2016" name="Biol. Lett.">
        <title>Queen pheromones modulate DNA methyltransferase activity in bee and ant workers.</title>
        <authorList>
            <person name="Holman L."/>
            <person name="Trontti K."/>
            <person name="Helantera H."/>
        </authorList>
    </citation>
    <scope>NUCLEOTIDE SEQUENCE</scope>
</reference>
<dbReference type="PROSITE" id="PS51679">
    <property type="entry name" value="SAM_MT_C5"/>
    <property type="match status" value="1"/>
</dbReference>
<keyword evidence="15" id="KW-1185">Reference proteome</keyword>
<dbReference type="SUPFAM" id="SSF63748">
    <property type="entry name" value="Tudor/PWWP/MBT"/>
    <property type="match status" value="2"/>
</dbReference>
<name>A0A9B0E4B7_BOMTE</name>
<dbReference type="InterPro" id="IPR050390">
    <property type="entry name" value="C5-Methyltransferase"/>
</dbReference>
<feature type="compositionally biased region" description="Polar residues" evidence="12">
    <location>
        <begin position="316"/>
        <end position="328"/>
    </location>
</feature>
<dbReference type="PANTHER" id="PTHR23068:SF25">
    <property type="entry name" value="DNA (CYTOSINE-5)-METHYLTRANSFERASE DRM2"/>
    <property type="match status" value="1"/>
</dbReference>
<dbReference type="CDD" id="cd11725">
    <property type="entry name" value="ADDz_Dnmt3"/>
    <property type="match status" value="1"/>
</dbReference>
<keyword evidence="8" id="KW-0863">Zinc-finger</keyword>
<accession>A0A9B0E4B7</accession>
<dbReference type="SUPFAM" id="SSF57903">
    <property type="entry name" value="FYVE/PHD zinc finger"/>
    <property type="match status" value="1"/>
</dbReference>
<dbReference type="InterPro" id="IPR049554">
    <property type="entry name" value="DNMT3_ADD_PHD"/>
</dbReference>
<dbReference type="GO" id="GO:0003886">
    <property type="term" value="F:DNA (cytosine-5-)-methyltransferase activity"/>
    <property type="evidence" value="ECO:0007669"/>
    <property type="project" value="UniProtKB-EC"/>
</dbReference>
<feature type="region of interest" description="Disordered" evidence="12">
    <location>
        <begin position="113"/>
        <end position="230"/>
    </location>
</feature>
<proteinExistence type="inferred from homology"/>
<dbReference type="Pfam" id="PF00145">
    <property type="entry name" value="DNA_methylase"/>
    <property type="match status" value="1"/>
</dbReference>
<evidence type="ECO:0000256" key="6">
    <source>
        <dbReference type="ARBA" id="ARBA00022691"/>
    </source>
</evidence>
<evidence type="ECO:0000256" key="8">
    <source>
        <dbReference type="ARBA" id="ARBA00022771"/>
    </source>
</evidence>
<evidence type="ECO:0000313" key="16">
    <source>
        <dbReference type="RefSeq" id="NP_001340321.1"/>
    </source>
</evidence>
<evidence type="ECO:0000256" key="3">
    <source>
        <dbReference type="ARBA" id="ARBA00022491"/>
    </source>
</evidence>
<dbReference type="Pfam" id="PF00855">
    <property type="entry name" value="PWWP"/>
    <property type="match status" value="1"/>
</dbReference>
<dbReference type="InterPro" id="IPR025766">
    <property type="entry name" value="ADD"/>
</dbReference>
<keyword evidence="9" id="KW-0862">Zinc</keyword>
<keyword evidence="7" id="KW-0479">Metal-binding</keyword>
<evidence type="ECO:0000256" key="12">
    <source>
        <dbReference type="SAM" id="MobiDB-lite"/>
    </source>
</evidence>
<feature type="compositionally biased region" description="Polar residues" evidence="12">
    <location>
        <begin position="216"/>
        <end position="229"/>
    </location>
</feature>
<reference evidence="16" key="4">
    <citation type="submission" date="2025-08" db="UniProtKB">
        <authorList>
            <consortium name="RefSeq"/>
        </authorList>
    </citation>
    <scope>IDENTIFICATION</scope>
</reference>
<dbReference type="PROSITE" id="PS51533">
    <property type="entry name" value="ADD"/>
    <property type="match status" value="1"/>
</dbReference>
<dbReference type="InterPro" id="IPR001525">
    <property type="entry name" value="C5_MeTfrase"/>
</dbReference>
<keyword evidence="3" id="KW-0678">Repressor</keyword>
<dbReference type="Proteomes" id="UP000835206">
    <property type="component" value="Chromosome 2"/>
</dbReference>
<feature type="compositionally biased region" description="Basic and acidic residues" evidence="12">
    <location>
        <begin position="375"/>
        <end position="390"/>
    </location>
</feature>
<evidence type="ECO:0000259" key="13">
    <source>
        <dbReference type="PROSITE" id="PS50812"/>
    </source>
</evidence>
<dbReference type="SUPFAM" id="SSF53335">
    <property type="entry name" value="S-adenosyl-L-methionine-dependent methyltransferases"/>
    <property type="match status" value="1"/>
</dbReference>
<dbReference type="PROSITE" id="PS00094">
    <property type="entry name" value="C5_MTASE_1"/>
    <property type="match status" value="1"/>
</dbReference>
<dbReference type="GO" id="GO:0005634">
    <property type="term" value="C:nucleus"/>
    <property type="evidence" value="ECO:0007669"/>
    <property type="project" value="UniProtKB-SubCell"/>
</dbReference>
<dbReference type="InterPro" id="IPR029063">
    <property type="entry name" value="SAM-dependent_MTases_sf"/>
</dbReference>
<feature type="compositionally biased region" description="Basic residues" evidence="12">
    <location>
        <begin position="115"/>
        <end position="137"/>
    </location>
</feature>
<dbReference type="GO" id="GO:0010468">
    <property type="term" value="P:regulation of gene expression"/>
    <property type="evidence" value="ECO:0007669"/>
    <property type="project" value="UniProtKB-ARBA"/>
</dbReference>